<name>X1BLP6_9ZZZZ</name>
<accession>X1BLP6</accession>
<protein>
    <submittedName>
        <fullName evidence="1">Uncharacterized protein</fullName>
    </submittedName>
</protein>
<dbReference type="EMBL" id="BART01009874">
    <property type="protein sequence ID" value="GAG82107.1"/>
    <property type="molecule type" value="Genomic_DNA"/>
</dbReference>
<comment type="caution">
    <text evidence="1">The sequence shown here is derived from an EMBL/GenBank/DDBJ whole genome shotgun (WGS) entry which is preliminary data.</text>
</comment>
<evidence type="ECO:0000313" key="1">
    <source>
        <dbReference type="EMBL" id="GAG82107.1"/>
    </source>
</evidence>
<proteinExistence type="predicted"/>
<organism evidence="1">
    <name type="scientific">marine sediment metagenome</name>
    <dbReference type="NCBI Taxonomy" id="412755"/>
    <lineage>
        <taxon>unclassified sequences</taxon>
        <taxon>metagenomes</taxon>
        <taxon>ecological metagenomes</taxon>
    </lineage>
</organism>
<sequence length="56" mass="6464">MVKEKKIWTEIYKRTGLFDSDNSIANWDDTLKYTGTNTRLMLICNVLNIGLEGIIN</sequence>
<reference evidence="1" key="1">
    <citation type="journal article" date="2014" name="Front. Microbiol.">
        <title>High frequency of phylogenetically diverse reductive dehalogenase-homologous genes in deep subseafloor sedimentary metagenomes.</title>
        <authorList>
            <person name="Kawai M."/>
            <person name="Futagami T."/>
            <person name="Toyoda A."/>
            <person name="Takaki Y."/>
            <person name="Nishi S."/>
            <person name="Hori S."/>
            <person name="Arai W."/>
            <person name="Tsubouchi T."/>
            <person name="Morono Y."/>
            <person name="Uchiyama I."/>
            <person name="Ito T."/>
            <person name="Fujiyama A."/>
            <person name="Inagaki F."/>
            <person name="Takami H."/>
        </authorList>
    </citation>
    <scope>NUCLEOTIDE SEQUENCE</scope>
    <source>
        <strain evidence="1">Expedition CK06-06</strain>
    </source>
</reference>
<dbReference type="AlphaFoldDB" id="X1BLP6"/>
<gene>
    <name evidence="1" type="ORF">S01H4_21729</name>
</gene>